<feature type="compositionally biased region" description="Basic and acidic residues" evidence="1">
    <location>
        <begin position="437"/>
        <end position="451"/>
    </location>
</feature>
<comment type="caution">
    <text evidence="2">The sequence shown here is derived from an EMBL/GenBank/DDBJ whole genome shotgun (WGS) entry which is preliminary data.</text>
</comment>
<dbReference type="EMBL" id="JARBHB010000017">
    <property type="protein sequence ID" value="KAJ8865988.1"/>
    <property type="molecule type" value="Genomic_DNA"/>
</dbReference>
<feature type="region of interest" description="Disordered" evidence="1">
    <location>
        <begin position="423"/>
        <end position="451"/>
    </location>
</feature>
<dbReference type="Proteomes" id="UP001159363">
    <property type="component" value="Chromosome 16"/>
</dbReference>
<protein>
    <submittedName>
        <fullName evidence="2">Uncharacterized protein</fullName>
    </submittedName>
</protein>
<evidence type="ECO:0000313" key="2">
    <source>
        <dbReference type="EMBL" id="KAJ8865988.1"/>
    </source>
</evidence>
<gene>
    <name evidence="2" type="ORF">PR048_033512</name>
</gene>
<evidence type="ECO:0000256" key="1">
    <source>
        <dbReference type="SAM" id="MobiDB-lite"/>
    </source>
</evidence>
<organism evidence="2 3">
    <name type="scientific">Dryococelus australis</name>
    <dbReference type="NCBI Taxonomy" id="614101"/>
    <lineage>
        <taxon>Eukaryota</taxon>
        <taxon>Metazoa</taxon>
        <taxon>Ecdysozoa</taxon>
        <taxon>Arthropoda</taxon>
        <taxon>Hexapoda</taxon>
        <taxon>Insecta</taxon>
        <taxon>Pterygota</taxon>
        <taxon>Neoptera</taxon>
        <taxon>Polyneoptera</taxon>
        <taxon>Phasmatodea</taxon>
        <taxon>Verophasmatodea</taxon>
        <taxon>Anareolatae</taxon>
        <taxon>Phasmatidae</taxon>
        <taxon>Eurycanthinae</taxon>
        <taxon>Dryococelus</taxon>
    </lineage>
</organism>
<evidence type="ECO:0000313" key="3">
    <source>
        <dbReference type="Proteomes" id="UP001159363"/>
    </source>
</evidence>
<accession>A0ABQ9G0H3</accession>
<name>A0ABQ9G0H3_9NEOP</name>
<proteinExistence type="predicted"/>
<keyword evidence="3" id="KW-1185">Reference proteome</keyword>
<sequence>MEQRWNARVWKTGYPRENPLTTGFVWHHSSCAKIRDARALATKPSAAPNRHLTTPMTPCLRLHTSQATALAPSSAGYRSTWSYFSPPAFDTENRGIDKGDTATRIKCCIADKRGSIEIDFTRRKLQAKLALYGVLILRLCPNSPEVHTYAYMSPEATSGEKSKILRSPVGCRDGVVVRLLVSYLGETGFVRGNRAGRRRWSSGFPRGSPVFLRPRIPALLHTHRRFALIGSQDLDYSLELLEVYAGVGGGDLLGFDDLGLLHPFVALREGHVLAVRLGVAELGEGAELRLEGGRRRLLGARGARSGGRRGAVAALAARRVLGVVRLLRLVIVIVLVLDRRLHRFSALRHPKHSVNNHQYHLTPHTLNKGRCDFSQPVDTTANLPVPLAPPSPSPVQRQRNTPPCLACCGLQPHAIAVMKGRRETGYPRENPPTNGMVRHDSHTRKSGDPARDRTRIALVGDELSIGYSRAHLIVNCLLPHIQSMASPSVGGLKVRTSEQPNGLTHLGPVAPSWFETRSEIASKIDTENCCLIRVQSWTGDRDEVRFEPPKSAAIVDKCSLKIRQQIELCSIVFLESEIQNHEISLVQHFYIGIKIKLDPVSELGSFDLGSGRYWCNWP</sequence>
<reference evidence="2 3" key="1">
    <citation type="submission" date="2023-02" db="EMBL/GenBank/DDBJ databases">
        <title>LHISI_Scaffold_Assembly.</title>
        <authorList>
            <person name="Stuart O.P."/>
            <person name="Cleave R."/>
            <person name="Magrath M.J.L."/>
            <person name="Mikheyev A.S."/>
        </authorList>
    </citation>
    <scope>NUCLEOTIDE SEQUENCE [LARGE SCALE GENOMIC DNA]</scope>
    <source>
        <strain evidence="2">Daus_M_001</strain>
        <tissue evidence="2">Leg muscle</tissue>
    </source>
</reference>